<dbReference type="AlphaFoldDB" id="A0AAN9C2A3"/>
<evidence type="ECO:0000313" key="4">
    <source>
        <dbReference type="EMBL" id="KAK7115979.1"/>
    </source>
</evidence>
<comment type="similarity">
    <text evidence="1">Belongs to the arrestin family.</text>
</comment>
<accession>A0AAN9C2A3</accession>
<dbReference type="SMART" id="SM01017">
    <property type="entry name" value="Arrestin_C"/>
    <property type="match status" value="1"/>
</dbReference>
<feature type="domain" description="Arrestin C-terminal-like" evidence="3">
    <location>
        <begin position="167"/>
        <end position="303"/>
    </location>
</feature>
<dbReference type="PANTHER" id="PTHR11188:SF176">
    <property type="entry name" value="ARRESTIN DOMAIN-CONTAINING PROTEIN 1"/>
    <property type="match status" value="1"/>
</dbReference>
<protein>
    <recommendedName>
        <fullName evidence="3">Arrestin C-terminal-like domain-containing protein</fullName>
    </recommendedName>
</protein>
<evidence type="ECO:0000313" key="5">
    <source>
        <dbReference type="Proteomes" id="UP001374579"/>
    </source>
</evidence>
<dbReference type="Pfam" id="PF00339">
    <property type="entry name" value="Arrestin_N"/>
    <property type="match status" value="1"/>
</dbReference>
<dbReference type="InterPro" id="IPR014752">
    <property type="entry name" value="Arrestin-like_C"/>
</dbReference>
<evidence type="ECO:0000259" key="3">
    <source>
        <dbReference type="SMART" id="SM01017"/>
    </source>
</evidence>
<feature type="compositionally biased region" description="Polar residues" evidence="2">
    <location>
        <begin position="346"/>
        <end position="368"/>
    </location>
</feature>
<dbReference type="GO" id="GO:0005737">
    <property type="term" value="C:cytoplasm"/>
    <property type="evidence" value="ECO:0007669"/>
    <property type="project" value="TreeGrafter"/>
</dbReference>
<dbReference type="InterPro" id="IPR014756">
    <property type="entry name" value="Ig_E-set"/>
</dbReference>
<feature type="region of interest" description="Disordered" evidence="2">
    <location>
        <begin position="218"/>
        <end position="241"/>
    </location>
</feature>
<name>A0AAN9C2A3_9CAEN</name>
<comment type="caution">
    <text evidence="4">The sequence shown here is derived from an EMBL/GenBank/DDBJ whole genome shotgun (WGS) entry which is preliminary data.</text>
</comment>
<dbReference type="PANTHER" id="PTHR11188">
    <property type="entry name" value="ARRESTIN DOMAIN CONTAINING PROTEIN"/>
    <property type="match status" value="1"/>
</dbReference>
<dbReference type="InterPro" id="IPR050357">
    <property type="entry name" value="Arrestin_domain-protein"/>
</dbReference>
<sequence>MGKLKEFDIIFGNPHRVYKAGETMTGYLILHLDEEMSTHGLHLVFSGKASLLFYKEWYKHKQDRYYVNSERYFQKDVNLYPPDGIPVGHHEFPFTFSLPSHIPSSFDCFIGKVRYSVKAQLKVGWKKTIDVERCFVVFCPLDLNDTGAARNAGRPIENKGEVSVRGSMGKITALIRLQRRGFVPGETIPVRAAVKNRTGLPITKVFFTFEQTYEGHVHGKTETETRKLKSATPPAGDKGVPARSSAVWDALDVMTVPVTPPSRLDGCQFLDISYHLVLNLVWAGVFTYKNVVKVDILIGTEPLANHEHNVDLETAPLNFDSAYFNNDGYLTSPERLGDEDMADTTEPPSYSAYTASQESMQDSGTGDHTNFEMRDTFQQPPPPAYDAIQGPINHTAAYDNAESNVNSQLSNAVSHEQQAETPM</sequence>
<dbReference type="SUPFAM" id="SSF81296">
    <property type="entry name" value="E set domains"/>
    <property type="match status" value="2"/>
</dbReference>
<dbReference type="Pfam" id="PF02752">
    <property type="entry name" value="Arrestin_C"/>
    <property type="match status" value="1"/>
</dbReference>
<proteinExistence type="inferred from homology"/>
<reference evidence="4 5" key="1">
    <citation type="submission" date="2024-02" db="EMBL/GenBank/DDBJ databases">
        <title>Chromosome-scale genome assembly of the rough periwinkle Littorina saxatilis.</title>
        <authorList>
            <person name="De Jode A."/>
            <person name="Faria R."/>
            <person name="Formenti G."/>
            <person name="Sims Y."/>
            <person name="Smith T.P."/>
            <person name="Tracey A."/>
            <person name="Wood J.M.D."/>
            <person name="Zagrodzka Z.B."/>
            <person name="Johannesson K."/>
            <person name="Butlin R.K."/>
            <person name="Leder E.H."/>
        </authorList>
    </citation>
    <scope>NUCLEOTIDE SEQUENCE [LARGE SCALE GENOMIC DNA]</scope>
    <source>
        <strain evidence="4">Snail1</strain>
        <tissue evidence="4">Muscle</tissue>
    </source>
</reference>
<dbReference type="InterPro" id="IPR011022">
    <property type="entry name" value="Arrestin_C-like"/>
</dbReference>
<evidence type="ECO:0000256" key="1">
    <source>
        <dbReference type="ARBA" id="ARBA00005298"/>
    </source>
</evidence>
<organism evidence="4 5">
    <name type="scientific">Littorina saxatilis</name>
    <dbReference type="NCBI Taxonomy" id="31220"/>
    <lineage>
        <taxon>Eukaryota</taxon>
        <taxon>Metazoa</taxon>
        <taxon>Spiralia</taxon>
        <taxon>Lophotrochozoa</taxon>
        <taxon>Mollusca</taxon>
        <taxon>Gastropoda</taxon>
        <taxon>Caenogastropoda</taxon>
        <taxon>Littorinimorpha</taxon>
        <taxon>Littorinoidea</taxon>
        <taxon>Littorinidae</taxon>
        <taxon>Littorina</taxon>
    </lineage>
</organism>
<dbReference type="GO" id="GO:0015031">
    <property type="term" value="P:protein transport"/>
    <property type="evidence" value="ECO:0007669"/>
    <property type="project" value="TreeGrafter"/>
</dbReference>
<dbReference type="EMBL" id="JBAMIC010000001">
    <property type="protein sequence ID" value="KAK7115979.1"/>
    <property type="molecule type" value="Genomic_DNA"/>
</dbReference>
<dbReference type="Gene3D" id="2.60.40.640">
    <property type="match status" value="2"/>
</dbReference>
<feature type="region of interest" description="Disordered" evidence="2">
    <location>
        <begin position="330"/>
        <end position="423"/>
    </location>
</feature>
<feature type="compositionally biased region" description="Basic and acidic residues" evidence="2">
    <location>
        <begin position="218"/>
        <end position="227"/>
    </location>
</feature>
<gene>
    <name evidence="4" type="ORF">V1264_001744</name>
</gene>
<dbReference type="Proteomes" id="UP001374579">
    <property type="component" value="Unassembled WGS sequence"/>
</dbReference>
<dbReference type="InterPro" id="IPR011021">
    <property type="entry name" value="Arrestin-like_N"/>
</dbReference>
<evidence type="ECO:0000256" key="2">
    <source>
        <dbReference type="SAM" id="MobiDB-lite"/>
    </source>
</evidence>
<keyword evidence="5" id="KW-1185">Reference proteome</keyword>
<feature type="compositionally biased region" description="Polar residues" evidence="2">
    <location>
        <begin position="401"/>
        <end position="423"/>
    </location>
</feature>